<dbReference type="PaxDb" id="3635-A0A1U8PGU2"/>
<evidence type="ECO:0000313" key="3">
    <source>
        <dbReference type="RefSeq" id="XP_016750427.1"/>
    </source>
</evidence>
<evidence type="ECO:0008006" key="4">
    <source>
        <dbReference type="Google" id="ProtNLM"/>
    </source>
</evidence>
<dbReference type="AlphaFoldDB" id="A0A1U8PGU2"/>
<keyword evidence="2" id="KW-1185">Reference proteome</keyword>
<dbReference type="OrthoDB" id="851428at2759"/>
<dbReference type="Proteomes" id="UP000818029">
    <property type="component" value="Chromosome A11"/>
</dbReference>
<dbReference type="RefSeq" id="XP_016750427.1">
    <property type="nucleotide sequence ID" value="XM_016894938.1"/>
</dbReference>
<reference evidence="3" key="2">
    <citation type="submission" date="2025-08" db="UniProtKB">
        <authorList>
            <consortium name="RefSeq"/>
        </authorList>
    </citation>
    <scope>IDENTIFICATION</scope>
</reference>
<gene>
    <name evidence="3" type="primary">LOC107958993</name>
</gene>
<name>A0A1U8PGU2_GOSHI</name>
<reference evidence="2" key="1">
    <citation type="journal article" date="2020" name="Nat. Genet.">
        <title>Genomic diversifications of five Gossypium allopolyploid species and their impact on cotton improvement.</title>
        <authorList>
            <person name="Chen Z.J."/>
            <person name="Sreedasyam A."/>
            <person name="Ando A."/>
            <person name="Song Q."/>
            <person name="De Santiago L.M."/>
            <person name="Hulse-Kemp A.M."/>
            <person name="Ding M."/>
            <person name="Ye W."/>
            <person name="Kirkbride R.C."/>
            <person name="Jenkins J."/>
            <person name="Plott C."/>
            <person name="Lovell J."/>
            <person name="Lin Y.M."/>
            <person name="Vaughn R."/>
            <person name="Liu B."/>
            <person name="Simpson S."/>
            <person name="Scheffler B.E."/>
            <person name="Wen L."/>
            <person name="Saski C.A."/>
            <person name="Grover C.E."/>
            <person name="Hu G."/>
            <person name="Conover J.L."/>
            <person name="Carlson J.W."/>
            <person name="Shu S."/>
            <person name="Boston L.B."/>
            <person name="Williams M."/>
            <person name="Peterson D.G."/>
            <person name="McGee K."/>
            <person name="Jones D.C."/>
            <person name="Wendel J.F."/>
            <person name="Stelly D.M."/>
            <person name="Grimwood J."/>
            <person name="Schmutz J."/>
        </authorList>
    </citation>
    <scope>NUCLEOTIDE SEQUENCE [LARGE SCALE GENOMIC DNA]</scope>
    <source>
        <strain evidence="2">cv. TM-1</strain>
    </source>
</reference>
<proteinExistence type="predicted"/>
<evidence type="ECO:0000256" key="1">
    <source>
        <dbReference type="SAM" id="MobiDB-lite"/>
    </source>
</evidence>
<evidence type="ECO:0000313" key="2">
    <source>
        <dbReference type="Proteomes" id="UP000818029"/>
    </source>
</evidence>
<sequence length="244" mass="27509">MCNQFEDGLNEDIKLLVGILKLKEFVVLVDQAYKTKDLNKEKRQAETEARGSSKILTRKSYQSTSKKSKKYHDYSTTSAGYSSRDRGNARNIRPKCKYCNKSHFGECKMKSGACFRCGPFDHYLRDYLEKSEKDNIQTSRPSNTATRGRPPRNPKNVSSSSGVAKDSTVRFKAQAPARAYAIRTREDAFALDVITDTFSLIDIDVTALIDPGSTYLYVCMNLVPSKNLLVESTEFVVKVSNPLR</sequence>
<dbReference type="KEGG" id="ghi:107958993"/>
<feature type="compositionally biased region" description="Polar residues" evidence="1">
    <location>
        <begin position="136"/>
        <end position="146"/>
    </location>
</feature>
<dbReference type="PANTHER" id="PTHR34482">
    <property type="entry name" value="DNA DAMAGE-INDUCIBLE PROTEIN 1-LIKE"/>
    <property type="match status" value="1"/>
</dbReference>
<organism evidence="2 3">
    <name type="scientific">Gossypium hirsutum</name>
    <name type="common">Upland cotton</name>
    <name type="synonym">Gossypium mexicanum</name>
    <dbReference type="NCBI Taxonomy" id="3635"/>
    <lineage>
        <taxon>Eukaryota</taxon>
        <taxon>Viridiplantae</taxon>
        <taxon>Streptophyta</taxon>
        <taxon>Embryophyta</taxon>
        <taxon>Tracheophyta</taxon>
        <taxon>Spermatophyta</taxon>
        <taxon>Magnoliopsida</taxon>
        <taxon>eudicotyledons</taxon>
        <taxon>Gunneridae</taxon>
        <taxon>Pentapetalae</taxon>
        <taxon>rosids</taxon>
        <taxon>malvids</taxon>
        <taxon>Malvales</taxon>
        <taxon>Malvaceae</taxon>
        <taxon>Malvoideae</taxon>
        <taxon>Gossypium</taxon>
    </lineage>
</organism>
<dbReference type="PANTHER" id="PTHR34482:SF36">
    <property type="entry name" value="RETROTRANSPOSON GAG DOMAIN-CONTAINING PROTEIN"/>
    <property type="match status" value="1"/>
</dbReference>
<feature type="compositionally biased region" description="Basic and acidic residues" evidence="1">
    <location>
        <begin position="39"/>
        <end position="51"/>
    </location>
</feature>
<feature type="region of interest" description="Disordered" evidence="1">
    <location>
        <begin position="39"/>
        <end position="87"/>
    </location>
</feature>
<protein>
    <recommendedName>
        <fullName evidence="4">Gag-Pol polyprotein</fullName>
    </recommendedName>
</protein>
<dbReference type="GeneID" id="107958993"/>
<feature type="region of interest" description="Disordered" evidence="1">
    <location>
        <begin position="132"/>
        <end position="165"/>
    </location>
</feature>
<accession>A0A1U8PGU2</accession>